<dbReference type="PANTHER" id="PTHR21319">
    <property type="entry name" value="RING FINGER AND CHY ZINC FINGER DOMAIN-CONTAINING PROTEIN 1"/>
    <property type="match status" value="1"/>
</dbReference>
<dbReference type="InterPro" id="IPR013083">
    <property type="entry name" value="Znf_RING/FYVE/PHD"/>
</dbReference>
<protein>
    <submittedName>
        <fullName evidence="9">Uncharacterized protein</fullName>
    </submittedName>
</protein>
<dbReference type="InterPro" id="IPR017921">
    <property type="entry name" value="Znf_CTCHY"/>
</dbReference>
<dbReference type="PANTHER" id="PTHR21319:SF53">
    <property type="entry name" value="RING FINGER AND CHY ZINC FINGER DOMAIN-CONTAINING PROTEIN 1"/>
    <property type="match status" value="1"/>
</dbReference>
<dbReference type="Pfam" id="PF14599">
    <property type="entry name" value="zinc_ribbon_6"/>
    <property type="match status" value="1"/>
</dbReference>
<evidence type="ECO:0000259" key="6">
    <source>
        <dbReference type="PROSITE" id="PS50089"/>
    </source>
</evidence>
<evidence type="ECO:0000256" key="2">
    <source>
        <dbReference type="ARBA" id="ARBA00022771"/>
    </source>
</evidence>
<gene>
    <name evidence="9" type="ORF">HYH02_005394</name>
</gene>
<sequence length="373" mass="41303">MQAEGADGAAPVHPAPGGAEAPAAAGAEQAAAAAGALYEGPQEGEEWQDADEEMEDAESEGEEEEGGEGEAEEGEEEEEEGGGEGETEESGEGEAGEQRAEEASKKRKAEEAMPDEAADQHCMQMGCRHYRRRCYIVAPCCDKPFWCRHCHNYEMDESEAAAEKRHTLDRKAVREVVCGGCGLRQPKATHCVQCHIRFGRYSCMECSFYDDDLSKECFHCKDCGICRVGGRENFFHCATCNCCYAVSLRESHVCIENSMHANCPVCCEFLFDSVKPINIMLCGHTIHQECLRGLAEHRTYTCPVCMKCIMSAEAMRAVWDDLDREVEQTPMPAEFRNTYVDILCNDCQTKSTIKIHFVGNKCPSCGGYNTRRT</sequence>
<feature type="domain" description="CTCHY-type" evidence="8">
    <location>
        <begin position="198"/>
        <end position="262"/>
    </location>
</feature>
<dbReference type="Pfam" id="PF13639">
    <property type="entry name" value="zf-RING_2"/>
    <property type="match status" value="1"/>
</dbReference>
<dbReference type="GO" id="GO:0005634">
    <property type="term" value="C:nucleus"/>
    <property type="evidence" value="ECO:0007669"/>
    <property type="project" value="TreeGrafter"/>
</dbReference>
<dbReference type="Gene3D" id="2.20.28.10">
    <property type="match status" value="1"/>
</dbReference>
<feature type="compositionally biased region" description="Acidic residues" evidence="5">
    <location>
        <begin position="42"/>
        <end position="95"/>
    </location>
</feature>
<keyword evidence="10" id="KW-1185">Reference proteome</keyword>
<dbReference type="OrthoDB" id="411372at2759"/>
<organism evidence="9 10">
    <name type="scientific">Chlamydomonas schloesseri</name>
    <dbReference type="NCBI Taxonomy" id="2026947"/>
    <lineage>
        <taxon>Eukaryota</taxon>
        <taxon>Viridiplantae</taxon>
        <taxon>Chlorophyta</taxon>
        <taxon>core chlorophytes</taxon>
        <taxon>Chlorophyceae</taxon>
        <taxon>CS clade</taxon>
        <taxon>Chlamydomonadales</taxon>
        <taxon>Chlamydomonadaceae</taxon>
        <taxon>Chlamydomonas</taxon>
    </lineage>
</organism>
<dbReference type="GO" id="GO:0008270">
    <property type="term" value="F:zinc ion binding"/>
    <property type="evidence" value="ECO:0007669"/>
    <property type="project" value="UniProtKB-KW"/>
</dbReference>
<dbReference type="PROSITE" id="PS51270">
    <property type="entry name" value="ZF_CTCHY"/>
    <property type="match status" value="1"/>
</dbReference>
<evidence type="ECO:0000256" key="1">
    <source>
        <dbReference type="ARBA" id="ARBA00022723"/>
    </source>
</evidence>
<feature type="domain" description="RING-type" evidence="6">
    <location>
        <begin position="263"/>
        <end position="305"/>
    </location>
</feature>
<reference evidence="9" key="1">
    <citation type="journal article" date="2020" name="bioRxiv">
        <title>Comparative genomics of Chlamydomonas.</title>
        <authorList>
            <person name="Craig R.J."/>
            <person name="Hasan A.R."/>
            <person name="Ness R.W."/>
            <person name="Keightley P.D."/>
        </authorList>
    </citation>
    <scope>NUCLEOTIDE SEQUENCE</scope>
    <source>
        <strain evidence="9">CCAP 11/173</strain>
    </source>
</reference>
<evidence type="ECO:0000313" key="10">
    <source>
        <dbReference type="Proteomes" id="UP000613740"/>
    </source>
</evidence>
<dbReference type="InterPro" id="IPR001841">
    <property type="entry name" value="Znf_RING"/>
</dbReference>
<dbReference type="SUPFAM" id="SSF57850">
    <property type="entry name" value="RING/U-box"/>
    <property type="match status" value="1"/>
</dbReference>
<dbReference type="GO" id="GO:0006511">
    <property type="term" value="P:ubiquitin-dependent protein catabolic process"/>
    <property type="evidence" value="ECO:0007669"/>
    <property type="project" value="TreeGrafter"/>
</dbReference>
<dbReference type="GO" id="GO:0061630">
    <property type="term" value="F:ubiquitin protein ligase activity"/>
    <property type="evidence" value="ECO:0007669"/>
    <property type="project" value="TreeGrafter"/>
</dbReference>
<evidence type="ECO:0000256" key="3">
    <source>
        <dbReference type="ARBA" id="ARBA00022833"/>
    </source>
</evidence>
<evidence type="ECO:0000313" key="9">
    <source>
        <dbReference type="EMBL" id="KAG2449871.1"/>
    </source>
</evidence>
<feature type="domain" description="CHY-type" evidence="7">
    <location>
        <begin position="120"/>
        <end position="196"/>
    </location>
</feature>
<feature type="compositionally biased region" description="Low complexity" evidence="5">
    <location>
        <begin position="1"/>
        <end position="41"/>
    </location>
</feature>
<dbReference type="Proteomes" id="UP000613740">
    <property type="component" value="Unassembled WGS sequence"/>
</dbReference>
<dbReference type="InterPro" id="IPR037275">
    <property type="entry name" value="Znf_CTCHY_sf"/>
</dbReference>
<keyword evidence="2 4" id="KW-0863">Zinc-finger</keyword>
<dbReference type="PROSITE" id="PS51266">
    <property type="entry name" value="ZF_CHY"/>
    <property type="match status" value="1"/>
</dbReference>
<dbReference type="Pfam" id="PF05495">
    <property type="entry name" value="zf-CHY"/>
    <property type="match status" value="1"/>
</dbReference>
<dbReference type="SUPFAM" id="SSF161219">
    <property type="entry name" value="CHY zinc finger-like"/>
    <property type="match status" value="1"/>
</dbReference>
<name>A0A836B7C6_9CHLO</name>
<feature type="region of interest" description="Disordered" evidence="5">
    <location>
        <begin position="1"/>
        <end position="115"/>
    </location>
</feature>
<evidence type="ECO:0000256" key="4">
    <source>
        <dbReference type="PROSITE-ProRule" id="PRU00601"/>
    </source>
</evidence>
<dbReference type="AlphaFoldDB" id="A0A836B7C6"/>
<dbReference type="InterPro" id="IPR008913">
    <property type="entry name" value="Znf_CHY"/>
</dbReference>
<dbReference type="Gene3D" id="3.30.40.10">
    <property type="entry name" value="Zinc/RING finger domain, C3HC4 (zinc finger)"/>
    <property type="match status" value="1"/>
</dbReference>
<accession>A0A836B7C6</accession>
<dbReference type="CDD" id="cd16464">
    <property type="entry name" value="RING-H2_Pirh2-like"/>
    <property type="match status" value="1"/>
</dbReference>
<dbReference type="GO" id="GO:0016567">
    <property type="term" value="P:protein ubiquitination"/>
    <property type="evidence" value="ECO:0007669"/>
    <property type="project" value="TreeGrafter"/>
</dbReference>
<feature type="compositionally biased region" description="Basic and acidic residues" evidence="5">
    <location>
        <begin position="96"/>
        <end position="111"/>
    </location>
</feature>
<dbReference type="PROSITE" id="PS50089">
    <property type="entry name" value="ZF_RING_2"/>
    <property type="match status" value="1"/>
</dbReference>
<dbReference type="EMBL" id="JAEHOD010000013">
    <property type="protein sequence ID" value="KAG2449871.1"/>
    <property type="molecule type" value="Genomic_DNA"/>
</dbReference>
<dbReference type="SUPFAM" id="SSF161245">
    <property type="entry name" value="Zinc hairpin stack"/>
    <property type="match status" value="1"/>
</dbReference>
<evidence type="ECO:0000259" key="7">
    <source>
        <dbReference type="PROSITE" id="PS51266"/>
    </source>
</evidence>
<evidence type="ECO:0000259" key="8">
    <source>
        <dbReference type="PROSITE" id="PS51270"/>
    </source>
</evidence>
<dbReference type="SMART" id="SM00184">
    <property type="entry name" value="RING"/>
    <property type="match status" value="1"/>
</dbReference>
<proteinExistence type="predicted"/>
<evidence type="ECO:0000256" key="5">
    <source>
        <dbReference type="SAM" id="MobiDB-lite"/>
    </source>
</evidence>
<keyword evidence="3" id="KW-0862">Zinc</keyword>
<dbReference type="InterPro" id="IPR037274">
    <property type="entry name" value="Znf_CHY_sf"/>
</dbReference>
<dbReference type="InterPro" id="IPR039512">
    <property type="entry name" value="RCHY1_zinc-ribbon"/>
</dbReference>
<comment type="caution">
    <text evidence="9">The sequence shown here is derived from an EMBL/GenBank/DDBJ whole genome shotgun (WGS) entry which is preliminary data.</text>
</comment>
<keyword evidence="1" id="KW-0479">Metal-binding</keyword>